<comment type="caution">
    <text evidence="1">The sequence shown here is derived from an EMBL/GenBank/DDBJ whole genome shotgun (WGS) entry which is preliminary data.</text>
</comment>
<accession>A0AAN9QF24</accession>
<dbReference type="AlphaFoldDB" id="A0AAN9QF24"/>
<reference evidence="1 2" key="1">
    <citation type="submission" date="2024-01" db="EMBL/GenBank/DDBJ databases">
        <title>The genomes of 5 underutilized Papilionoideae crops provide insights into root nodulation and disease resistanc.</title>
        <authorList>
            <person name="Jiang F."/>
        </authorList>
    </citation>
    <scope>NUCLEOTIDE SEQUENCE [LARGE SCALE GENOMIC DNA]</scope>
    <source>
        <strain evidence="1">LVBAO_FW01</strain>
        <tissue evidence="1">Leaves</tissue>
    </source>
</reference>
<proteinExistence type="predicted"/>
<sequence length="136" mass="14877">MKSVSSSLPILYKSRGFKCTVDYMSTVERSKTRSSRKQFSISGVAPPLRHIASKSPPPKLPWSRVVGGESEFVDMASPPPLSPLHSVDTPSPAYALVDDVSSALGSSGQVWDGLVRVKDEEAPRRPWRSRGRRALV</sequence>
<evidence type="ECO:0000313" key="1">
    <source>
        <dbReference type="EMBL" id="KAK7328923.1"/>
    </source>
</evidence>
<dbReference type="Proteomes" id="UP001367508">
    <property type="component" value="Unassembled WGS sequence"/>
</dbReference>
<evidence type="ECO:0000313" key="2">
    <source>
        <dbReference type="Proteomes" id="UP001367508"/>
    </source>
</evidence>
<name>A0AAN9QF24_CANGL</name>
<keyword evidence="2" id="KW-1185">Reference proteome</keyword>
<dbReference type="EMBL" id="JAYMYQ010000005">
    <property type="protein sequence ID" value="KAK7328923.1"/>
    <property type="molecule type" value="Genomic_DNA"/>
</dbReference>
<organism evidence="1 2">
    <name type="scientific">Canavalia gladiata</name>
    <name type="common">Sword bean</name>
    <name type="synonym">Dolichos gladiatus</name>
    <dbReference type="NCBI Taxonomy" id="3824"/>
    <lineage>
        <taxon>Eukaryota</taxon>
        <taxon>Viridiplantae</taxon>
        <taxon>Streptophyta</taxon>
        <taxon>Embryophyta</taxon>
        <taxon>Tracheophyta</taxon>
        <taxon>Spermatophyta</taxon>
        <taxon>Magnoliopsida</taxon>
        <taxon>eudicotyledons</taxon>
        <taxon>Gunneridae</taxon>
        <taxon>Pentapetalae</taxon>
        <taxon>rosids</taxon>
        <taxon>fabids</taxon>
        <taxon>Fabales</taxon>
        <taxon>Fabaceae</taxon>
        <taxon>Papilionoideae</taxon>
        <taxon>50 kb inversion clade</taxon>
        <taxon>NPAAA clade</taxon>
        <taxon>indigoferoid/millettioid clade</taxon>
        <taxon>Phaseoleae</taxon>
        <taxon>Canavalia</taxon>
    </lineage>
</organism>
<protein>
    <submittedName>
        <fullName evidence="1">Uncharacterized protein</fullName>
    </submittedName>
</protein>
<gene>
    <name evidence="1" type="ORF">VNO77_23060</name>
</gene>